<evidence type="ECO:0000313" key="4">
    <source>
        <dbReference type="Proteomes" id="UP000051913"/>
    </source>
</evidence>
<dbReference type="GO" id="GO:0019380">
    <property type="term" value="P:3-phenylpropionate catabolic process"/>
    <property type="evidence" value="ECO:0007669"/>
    <property type="project" value="TreeGrafter"/>
</dbReference>
<gene>
    <name evidence="3" type="ORF">CP49_17875</name>
</gene>
<dbReference type="EMBL" id="LLXX01000182">
    <property type="protein sequence ID" value="KRQ97755.1"/>
    <property type="molecule type" value="Genomic_DNA"/>
</dbReference>
<organism evidence="3 4">
    <name type="scientific">Bradyrhizobium valentinum</name>
    <dbReference type="NCBI Taxonomy" id="1518501"/>
    <lineage>
        <taxon>Bacteria</taxon>
        <taxon>Pseudomonadati</taxon>
        <taxon>Pseudomonadota</taxon>
        <taxon>Alphaproteobacteria</taxon>
        <taxon>Hyphomicrobiales</taxon>
        <taxon>Nitrobacteraceae</taxon>
        <taxon>Bradyrhizobium</taxon>
    </lineage>
</organism>
<dbReference type="InterPro" id="IPR032710">
    <property type="entry name" value="NTF2-like_dom_sf"/>
</dbReference>
<dbReference type="InterPro" id="IPR000391">
    <property type="entry name" value="Rng_hydr_dOase-bsu"/>
</dbReference>
<dbReference type="Pfam" id="PF00866">
    <property type="entry name" value="Ring_hydroxyl_B"/>
    <property type="match status" value="1"/>
</dbReference>
<dbReference type="Proteomes" id="UP000051913">
    <property type="component" value="Unassembled WGS sequence"/>
</dbReference>
<dbReference type="SUPFAM" id="SSF54427">
    <property type="entry name" value="NTF2-like"/>
    <property type="match status" value="1"/>
</dbReference>
<keyword evidence="4" id="KW-1185">Reference proteome</keyword>
<protein>
    <submittedName>
        <fullName evidence="3">Phenylpropionate dioxygenase</fullName>
    </submittedName>
</protein>
<dbReference type="CDD" id="cd00667">
    <property type="entry name" value="ring_hydroxylating_dioxygenases_beta"/>
    <property type="match status" value="1"/>
</dbReference>
<reference evidence="3 4" key="1">
    <citation type="submission" date="2014-03" db="EMBL/GenBank/DDBJ databases">
        <title>Bradyrhizobium valentinum sp. nov., isolated from effective nodules of Lupinus mariae-josephae, a lupine endemic of basic-lime soils in Eastern Spain.</title>
        <authorList>
            <person name="Duran D."/>
            <person name="Rey L."/>
            <person name="Navarro A."/>
            <person name="Busquets A."/>
            <person name="Imperial J."/>
            <person name="Ruiz-Argueso T."/>
        </authorList>
    </citation>
    <scope>NUCLEOTIDE SEQUENCE [LARGE SCALE GENOMIC DNA]</scope>
    <source>
        <strain evidence="3 4">LmjM3</strain>
    </source>
</reference>
<dbReference type="STRING" id="1518501.CQ10_09155"/>
<sequence>MLAEAPLKSAVPTDQELIDFVVREARLIDQQRFDEWLELYADDAFYWMPLEWNQTDPRLTCSLMYEDKLLLSIRVERLKGARTFSQKPKSRCHHVLQTPQVDSRDTAANRYVTWTPIHYVETRLDEQALYAAWVTHHLGVEDGKLRIKLKRVDLINCDAAFGNIQLFM</sequence>
<keyword evidence="2" id="KW-0560">Oxidoreductase</keyword>
<dbReference type="PANTHER" id="PTHR41534">
    <property type="entry name" value="BLR3401 PROTEIN"/>
    <property type="match status" value="1"/>
</dbReference>
<comment type="caution">
    <text evidence="3">The sequence shown here is derived from an EMBL/GenBank/DDBJ whole genome shotgun (WGS) entry which is preliminary data.</text>
</comment>
<comment type="similarity">
    <text evidence="1">Belongs to the bacterial ring-hydroxylating dioxygenase beta subunit family.</text>
</comment>
<dbReference type="Gene3D" id="3.10.450.50">
    <property type="match status" value="1"/>
</dbReference>
<evidence type="ECO:0000256" key="1">
    <source>
        <dbReference type="ARBA" id="ARBA00009570"/>
    </source>
</evidence>
<proteinExistence type="inferred from homology"/>
<keyword evidence="3" id="KW-0223">Dioxygenase</keyword>
<evidence type="ECO:0000256" key="2">
    <source>
        <dbReference type="ARBA" id="ARBA00023002"/>
    </source>
</evidence>
<dbReference type="GO" id="GO:0051213">
    <property type="term" value="F:dioxygenase activity"/>
    <property type="evidence" value="ECO:0007669"/>
    <property type="project" value="UniProtKB-KW"/>
</dbReference>
<dbReference type="AlphaFoldDB" id="A0A0R3KQ42"/>
<evidence type="ECO:0000313" key="3">
    <source>
        <dbReference type="EMBL" id="KRQ97755.1"/>
    </source>
</evidence>
<dbReference type="PANTHER" id="PTHR41534:SF1">
    <property type="entry name" value="BLR3401 PROTEIN"/>
    <property type="match status" value="1"/>
</dbReference>
<accession>A0A0R3KQ42</accession>
<name>A0A0R3KQ42_9BRAD</name>